<dbReference type="InterPro" id="IPR024344">
    <property type="entry name" value="MDMPI_metal-binding"/>
</dbReference>
<sequence length="200" mass="21303">MGINDTGGTRDATALLARHAEALALFGDRVHAVRADQWDEATPCTEWSVRDLVNHLTAEQLWVPDLVTEGSTVTEVGGVHDGDVLGTRPKTSWDSAARAARKAFAAPGALERTVWLSYGQTPAVAYCAQMITDAVVHAWDLSRAIGADERLPEALVAFALEEVTPYAAGLSDSGLFAPPIEPPPGDGHQTRLLALLGRRA</sequence>
<dbReference type="NCBIfam" id="TIGR03086">
    <property type="entry name" value="TIGR03086 family metal-binding protein"/>
    <property type="match status" value="1"/>
</dbReference>
<dbReference type="NCBIfam" id="TIGR03083">
    <property type="entry name" value="maleylpyruvate isomerase family mycothiol-dependent enzyme"/>
    <property type="match status" value="1"/>
</dbReference>
<protein>
    <recommendedName>
        <fullName evidence="1">Mycothiol-dependent maleylpyruvate isomerase metal-binding domain-containing protein</fullName>
    </recommendedName>
</protein>
<dbReference type="InterPro" id="IPR017517">
    <property type="entry name" value="Maleyloyr_isom"/>
</dbReference>
<reference evidence="2 3" key="1">
    <citation type="journal article" date="2010" name="Genome Biol. Evol.">
        <title>The sequence of a 1.8-mb bacterial linear plasmid reveals a rich evolutionary reservoir of secondary metabolic pathways.</title>
        <authorList>
            <person name="Medema M.H."/>
            <person name="Trefzer A."/>
            <person name="Kovalchuk A."/>
            <person name="van den Berg M."/>
            <person name="Mueller U."/>
            <person name="Heijne W."/>
            <person name="Wu L."/>
            <person name="Alam M.T."/>
            <person name="Ronning C.M."/>
            <person name="Nierman W.C."/>
            <person name="Bovenberg R.A.L."/>
            <person name="Breitling R."/>
            <person name="Takano E."/>
        </authorList>
    </citation>
    <scope>NUCLEOTIDE SEQUENCE [LARGE SCALE GENOMIC DNA]</scope>
    <source>
        <strain evidence="3">ATCC 27064 / DSM 738 / JCM 4710 / NBRC 13307 / NCIMB 12785 / NRRL 3585 / VKM Ac-602</strain>
    </source>
</reference>
<dbReference type="Proteomes" id="UP000002357">
    <property type="component" value="Chromosome"/>
</dbReference>
<dbReference type="EMBL" id="CM000913">
    <property type="protein sequence ID" value="EFG06751.1"/>
    <property type="molecule type" value="Genomic_DNA"/>
</dbReference>
<dbReference type="OrthoDB" id="5185819at2"/>
<evidence type="ECO:0000259" key="1">
    <source>
        <dbReference type="Pfam" id="PF11716"/>
    </source>
</evidence>
<name>E2Q2Z8_STRCL</name>
<keyword evidence="3" id="KW-1185">Reference proteome</keyword>
<dbReference type="STRING" id="1901.BB341_19895"/>
<dbReference type="InterPro" id="IPR034660">
    <property type="entry name" value="DinB/YfiT-like"/>
</dbReference>
<dbReference type="GO" id="GO:0046872">
    <property type="term" value="F:metal ion binding"/>
    <property type="evidence" value="ECO:0007669"/>
    <property type="project" value="InterPro"/>
</dbReference>
<evidence type="ECO:0000313" key="2">
    <source>
        <dbReference type="EMBL" id="EFG06751.1"/>
    </source>
</evidence>
<dbReference type="Gene3D" id="1.20.120.450">
    <property type="entry name" value="dinb family like domain"/>
    <property type="match status" value="1"/>
</dbReference>
<dbReference type="Pfam" id="PF11716">
    <property type="entry name" value="MDMPI_N"/>
    <property type="match status" value="1"/>
</dbReference>
<dbReference type="InterPro" id="IPR017520">
    <property type="entry name" value="CHP03086"/>
</dbReference>
<dbReference type="eggNOG" id="COG1576">
    <property type="taxonomic scope" value="Bacteria"/>
</dbReference>
<organism evidence="2 3">
    <name type="scientific">Streptomyces clavuligerus</name>
    <dbReference type="NCBI Taxonomy" id="1901"/>
    <lineage>
        <taxon>Bacteria</taxon>
        <taxon>Bacillati</taxon>
        <taxon>Actinomycetota</taxon>
        <taxon>Actinomycetes</taxon>
        <taxon>Kitasatosporales</taxon>
        <taxon>Streptomycetaceae</taxon>
        <taxon>Streptomyces</taxon>
    </lineage>
</organism>
<dbReference type="AlphaFoldDB" id="E2Q2Z8"/>
<proteinExistence type="predicted"/>
<dbReference type="SUPFAM" id="SSF109854">
    <property type="entry name" value="DinB/YfiT-like putative metalloenzymes"/>
    <property type="match status" value="1"/>
</dbReference>
<evidence type="ECO:0000313" key="3">
    <source>
        <dbReference type="Proteomes" id="UP000002357"/>
    </source>
</evidence>
<feature type="domain" description="Mycothiol-dependent maleylpyruvate isomerase metal-binding" evidence="1">
    <location>
        <begin position="21"/>
        <end position="141"/>
    </location>
</feature>
<accession>E2Q2Z8</accession>
<gene>
    <name evidence="2" type="ORF">SCLAV_1676</name>
</gene>
<dbReference type="KEGG" id="sclf:BB341_19895"/>
<dbReference type="RefSeq" id="WP_003960397.1">
    <property type="nucleotide sequence ID" value="NZ_CM000913.1"/>
</dbReference>
<dbReference type="GeneID" id="93731719"/>